<dbReference type="PANTHER" id="PTHR31080:SF296">
    <property type="entry name" value="OS05G0360900 PROTEIN"/>
    <property type="match status" value="1"/>
</dbReference>
<dbReference type="InterPro" id="IPR051955">
    <property type="entry name" value="PME_Inhibitor"/>
</dbReference>
<keyword evidence="5" id="KW-1185">Reference proteome</keyword>
<proteinExistence type="predicted"/>
<dbReference type="Proteomes" id="UP001443914">
    <property type="component" value="Unassembled WGS sequence"/>
</dbReference>
<evidence type="ECO:0000259" key="3">
    <source>
        <dbReference type="SMART" id="SM00856"/>
    </source>
</evidence>
<gene>
    <name evidence="4" type="ORF">RND81_05G207000</name>
</gene>
<dbReference type="CDD" id="cd15801">
    <property type="entry name" value="PMEI-like_1"/>
    <property type="match status" value="1"/>
</dbReference>
<evidence type="ECO:0000256" key="1">
    <source>
        <dbReference type="ARBA" id="ARBA00022729"/>
    </source>
</evidence>
<dbReference type="Gene3D" id="1.20.140.40">
    <property type="entry name" value="Invertase/pectin methylesterase inhibitor family protein"/>
    <property type="match status" value="1"/>
</dbReference>
<feature type="domain" description="Pectinesterase inhibitor" evidence="3">
    <location>
        <begin position="42"/>
        <end position="187"/>
    </location>
</feature>
<dbReference type="Pfam" id="PF04043">
    <property type="entry name" value="PMEI"/>
    <property type="match status" value="1"/>
</dbReference>
<comment type="caution">
    <text evidence="4">The sequence shown here is derived from an EMBL/GenBank/DDBJ whole genome shotgun (WGS) entry which is preliminary data.</text>
</comment>
<organism evidence="4 5">
    <name type="scientific">Saponaria officinalis</name>
    <name type="common">Common soapwort</name>
    <name type="synonym">Lychnis saponaria</name>
    <dbReference type="NCBI Taxonomy" id="3572"/>
    <lineage>
        <taxon>Eukaryota</taxon>
        <taxon>Viridiplantae</taxon>
        <taxon>Streptophyta</taxon>
        <taxon>Embryophyta</taxon>
        <taxon>Tracheophyta</taxon>
        <taxon>Spermatophyta</taxon>
        <taxon>Magnoliopsida</taxon>
        <taxon>eudicotyledons</taxon>
        <taxon>Gunneridae</taxon>
        <taxon>Pentapetalae</taxon>
        <taxon>Caryophyllales</taxon>
        <taxon>Caryophyllaceae</taxon>
        <taxon>Caryophylleae</taxon>
        <taxon>Saponaria</taxon>
    </lineage>
</organism>
<dbReference type="GO" id="GO:0004857">
    <property type="term" value="F:enzyme inhibitor activity"/>
    <property type="evidence" value="ECO:0007669"/>
    <property type="project" value="InterPro"/>
</dbReference>
<dbReference type="PANTHER" id="PTHR31080">
    <property type="entry name" value="PECTINESTERASE INHIBITOR-LIKE"/>
    <property type="match status" value="1"/>
</dbReference>
<keyword evidence="1 2" id="KW-0732">Signal</keyword>
<dbReference type="NCBIfam" id="TIGR01614">
    <property type="entry name" value="PME_inhib"/>
    <property type="match status" value="1"/>
</dbReference>
<dbReference type="EMBL" id="JBDFQZ010000005">
    <property type="protein sequence ID" value="KAK9726337.1"/>
    <property type="molecule type" value="Genomic_DNA"/>
</dbReference>
<evidence type="ECO:0000313" key="5">
    <source>
        <dbReference type="Proteomes" id="UP001443914"/>
    </source>
</evidence>
<reference evidence="4" key="1">
    <citation type="submission" date="2024-03" db="EMBL/GenBank/DDBJ databases">
        <title>WGS assembly of Saponaria officinalis var. Norfolk2.</title>
        <authorList>
            <person name="Jenkins J."/>
            <person name="Shu S."/>
            <person name="Grimwood J."/>
            <person name="Barry K."/>
            <person name="Goodstein D."/>
            <person name="Schmutz J."/>
            <person name="Leebens-Mack J."/>
            <person name="Osbourn A."/>
        </authorList>
    </citation>
    <scope>NUCLEOTIDE SEQUENCE [LARGE SCALE GENOMIC DNA]</scope>
    <source>
        <strain evidence="4">JIC</strain>
    </source>
</reference>
<evidence type="ECO:0000313" key="4">
    <source>
        <dbReference type="EMBL" id="KAK9726337.1"/>
    </source>
</evidence>
<dbReference type="AlphaFoldDB" id="A0AAW1KY67"/>
<dbReference type="InterPro" id="IPR006501">
    <property type="entry name" value="Pectinesterase_inhib_dom"/>
</dbReference>
<dbReference type="InterPro" id="IPR035513">
    <property type="entry name" value="Invertase/methylesterase_inhib"/>
</dbReference>
<name>A0AAW1KY67_SAPOF</name>
<protein>
    <recommendedName>
        <fullName evidence="3">Pectinesterase inhibitor domain-containing protein</fullName>
    </recommendedName>
</protein>
<sequence length="196" mass="21378">MNRVIFILPLMFNLIIFQHATASDFESMPPTYPDHDTLGSNNNNPSIEKACNSALHKDSCIKTLKSQPGSGNADIKTLAFMSLNVTKTYGKTVADWVAQKVEEPELDPEIEQALTDCSDQYTDAMAQLEDSLVAFFANALNDVKTWMSTAMTNANTCEEGLKGANAGDVMGNKNAIFAQYCANTLAVVNELAKQKL</sequence>
<evidence type="ECO:0000256" key="2">
    <source>
        <dbReference type="SAM" id="SignalP"/>
    </source>
</evidence>
<dbReference type="SMART" id="SM00856">
    <property type="entry name" value="PMEI"/>
    <property type="match status" value="1"/>
</dbReference>
<feature type="chain" id="PRO_5043957197" description="Pectinesterase inhibitor domain-containing protein" evidence="2">
    <location>
        <begin position="23"/>
        <end position="196"/>
    </location>
</feature>
<accession>A0AAW1KY67</accession>
<feature type="signal peptide" evidence="2">
    <location>
        <begin position="1"/>
        <end position="22"/>
    </location>
</feature>
<dbReference type="SUPFAM" id="SSF101148">
    <property type="entry name" value="Plant invertase/pectin methylesterase inhibitor"/>
    <property type="match status" value="1"/>
</dbReference>